<dbReference type="AlphaFoldDB" id="A0A9P7GAW0"/>
<evidence type="ECO:0000313" key="2">
    <source>
        <dbReference type="Proteomes" id="UP000775547"/>
    </source>
</evidence>
<comment type="caution">
    <text evidence="1">The sequence shown here is derived from an EMBL/GenBank/DDBJ whole genome shotgun (WGS) entry which is preliminary data.</text>
</comment>
<gene>
    <name evidence="1" type="ORF">DXG03_009535</name>
</gene>
<evidence type="ECO:0008006" key="3">
    <source>
        <dbReference type="Google" id="ProtNLM"/>
    </source>
</evidence>
<sequence>MQEDNQLLWDKVINEAGVQNNTVLSLTESIRAKALLGDAERTLLAMDQEIAALQARRQTHAEQVVKKFHIALAPIKRLTVELLANIFDHFIPDSAVYGKFYDTRRAPWLLGQVCDLWREVSHRDAKLWSVRVNVDDSSLCEILPLAANTRLYAHFVFHRDSIIPILPHIRHLQLNMDITQFKALWKSSGPESFVKLESLNLVIRKGASANAVLLDDQ</sequence>
<name>A0A9P7GAW0_9AGAR</name>
<protein>
    <recommendedName>
        <fullName evidence="3">F-box domain-containing protein</fullName>
    </recommendedName>
</protein>
<evidence type="ECO:0000313" key="1">
    <source>
        <dbReference type="EMBL" id="KAG5643852.1"/>
    </source>
</evidence>
<reference evidence="1" key="1">
    <citation type="submission" date="2020-07" db="EMBL/GenBank/DDBJ databases">
        <authorList>
            <person name="Nieuwenhuis M."/>
            <person name="Van De Peppel L.J.J."/>
        </authorList>
    </citation>
    <scope>NUCLEOTIDE SEQUENCE</scope>
    <source>
        <strain evidence="1">AP01</strain>
        <tissue evidence="1">Mycelium</tissue>
    </source>
</reference>
<reference evidence="1" key="2">
    <citation type="submission" date="2021-10" db="EMBL/GenBank/DDBJ databases">
        <title>Phylogenomics reveals ancestral predisposition of the termite-cultivated fungus Termitomyces towards a domesticated lifestyle.</title>
        <authorList>
            <person name="Auxier B."/>
            <person name="Grum-Grzhimaylo A."/>
            <person name="Cardenas M.E."/>
            <person name="Lodge J.D."/>
            <person name="Laessoe T."/>
            <person name="Pedersen O."/>
            <person name="Smith M.E."/>
            <person name="Kuyper T.W."/>
            <person name="Franco-Molano E.A."/>
            <person name="Baroni T.J."/>
            <person name="Aanen D.K."/>
        </authorList>
    </citation>
    <scope>NUCLEOTIDE SEQUENCE</scope>
    <source>
        <strain evidence="1">AP01</strain>
        <tissue evidence="1">Mycelium</tissue>
    </source>
</reference>
<dbReference type="OrthoDB" id="3221235at2759"/>
<dbReference type="EMBL" id="JABCKV010000092">
    <property type="protein sequence ID" value="KAG5643852.1"/>
    <property type="molecule type" value="Genomic_DNA"/>
</dbReference>
<keyword evidence="2" id="KW-1185">Reference proteome</keyword>
<dbReference type="Proteomes" id="UP000775547">
    <property type="component" value="Unassembled WGS sequence"/>
</dbReference>
<organism evidence="1 2">
    <name type="scientific">Asterophora parasitica</name>
    <dbReference type="NCBI Taxonomy" id="117018"/>
    <lineage>
        <taxon>Eukaryota</taxon>
        <taxon>Fungi</taxon>
        <taxon>Dikarya</taxon>
        <taxon>Basidiomycota</taxon>
        <taxon>Agaricomycotina</taxon>
        <taxon>Agaricomycetes</taxon>
        <taxon>Agaricomycetidae</taxon>
        <taxon>Agaricales</taxon>
        <taxon>Tricholomatineae</taxon>
        <taxon>Lyophyllaceae</taxon>
        <taxon>Asterophora</taxon>
    </lineage>
</organism>
<proteinExistence type="predicted"/>
<accession>A0A9P7GAW0</accession>